<dbReference type="Gramene" id="TKV94520">
    <property type="protein sequence ID" value="TKV94520"/>
    <property type="gene ID" value="SEVIR_9G300633v2"/>
</dbReference>
<keyword evidence="2" id="KW-0732">Signal</keyword>
<evidence type="ECO:0000313" key="4">
    <source>
        <dbReference type="Proteomes" id="UP000298652"/>
    </source>
</evidence>
<keyword evidence="1" id="KW-0472">Membrane</keyword>
<dbReference type="OMA" id="QQIRIAM"/>
<feature type="chain" id="PRO_5020552685" description="Bifunctional inhibitor/plant lipid transfer protein/seed storage helical domain-containing protein" evidence="2">
    <location>
        <begin position="22"/>
        <end position="160"/>
    </location>
</feature>
<dbReference type="Proteomes" id="UP000298652">
    <property type="component" value="Chromosome 9"/>
</dbReference>
<evidence type="ECO:0008006" key="5">
    <source>
        <dbReference type="Google" id="ProtNLM"/>
    </source>
</evidence>
<reference evidence="3" key="1">
    <citation type="submission" date="2019-03" db="EMBL/GenBank/DDBJ databases">
        <title>WGS assembly of Setaria viridis.</title>
        <authorList>
            <person name="Huang P."/>
            <person name="Jenkins J."/>
            <person name="Grimwood J."/>
            <person name="Barry K."/>
            <person name="Healey A."/>
            <person name="Mamidi S."/>
            <person name="Sreedasyam A."/>
            <person name="Shu S."/>
            <person name="Feldman M."/>
            <person name="Wu J."/>
            <person name="Yu Y."/>
            <person name="Chen C."/>
            <person name="Johnson J."/>
            <person name="Rokhsar D."/>
            <person name="Baxter I."/>
            <person name="Schmutz J."/>
            <person name="Brutnell T."/>
            <person name="Kellogg E."/>
        </authorList>
    </citation>
    <scope>NUCLEOTIDE SEQUENCE [LARGE SCALE GENOMIC DNA]</scope>
</reference>
<dbReference type="AlphaFoldDB" id="A0A4U6SZH6"/>
<organism evidence="3 4">
    <name type="scientific">Setaria viridis</name>
    <name type="common">Green bristlegrass</name>
    <name type="synonym">Setaria italica subsp. viridis</name>
    <dbReference type="NCBI Taxonomy" id="4556"/>
    <lineage>
        <taxon>Eukaryota</taxon>
        <taxon>Viridiplantae</taxon>
        <taxon>Streptophyta</taxon>
        <taxon>Embryophyta</taxon>
        <taxon>Tracheophyta</taxon>
        <taxon>Spermatophyta</taxon>
        <taxon>Magnoliopsida</taxon>
        <taxon>Liliopsida</taxon>
        <taxon>Poales</taxon>
        <taxon>Poaceae</taxon>
        <taxon>PACMAD clade</taxon>
        <taxon>Panicoideae</taxon>
        <taxon>Panicodae</taxon>
        <taxon>Paniceae</taxon>
        <taxon>Cenchrinae</taxon>
        <taxon>Setaria</taxon>
    </lineage>
</organism>
<keyword evidence="1" id="KW-1133">Transmembrane helix</keyword>
<evidence type="ECO:0000313" key="3">
    <source>
        <dbReference type="EMBL" id="TKV94520.1"/>
    </source>
</evidence>
<dbReference type="EMBL" id="CM016560">
    <property type="protein sequence ID" value="TKV94520.1"/>
    <property type="molecule type" value="Genomic_DNA"/>
</dbReference>
<name>A0A4U6SZH6_SETVI</name>
<feature type="signal peptide" evidence="2">
    <location>
        <begin position="1"/>
        <end position="21"/>
    </location>
</feature>
<protein>
    <recommendedName>
        <fullName evidence="5">Bifunctional inhibitor/plant lipid transfer protein/seed storage helical domain-containing protein</fullName>
    </recommendedName>
</protein>
<gene>
    <name evidence="3" type="ORF">SEVIR_9G300633v2</name>
</gene>
<proteinExistence type="predicted"/>
<evidence type="ECO:0000256" key="1">
    <source>
        <dbReference type="SAM" id="Phobius"/>
    </source>
</evidence>
<evidence type="ECO:0000256" key="2">
    <source>
        <dbReference type="SAM" id="SignalP"/>
    </source>
</evidence>
<keyword evidence="4" id="KW-1185">Reference proteome</keyword>
<sequence>MASRIALVVLLALSAVATTTATCPQNFPLMMGIGMMDPCMQSCMMQQPFTMVSSFSPIMGMGSMVPCMQSCMMQRAFTIGGSPLLAMLMQQSPLAMLQQQCCMQSMMQGMMSPQCHCGAMCQMMHLQQIRIAMQLPFMWNTAAMMMQPTYWRQPFPSCAC</sequence>
<accession>A0A4U6SZH6</accession>
<feature type="transmembrane region" description="Helical" evidence="1">
    <location>
        <begin position="45"/>
        <end position="65"/>
    </location>
</feature>
<keyword evidence="1" id="KW-0812">Transmembrane</keyword>